<reference evidence="8" key="1">
    <citation type="journal article" date="2020" name="mSystems">
        <title>Genome- and Community-Level Interaction Insights into Carbon Utilization and Element Cycling Functions of Hydrothermarchaeota in Hydrothermal Sediment.</title>
        <authorList>
            <person name="Zhou Z."/>
            <person name="Liu Y."/>
            <person name="Xu W."/>
            <person name="Pan J."/>
            <person name="Luo Z.H."/>
            <person name="Li M."/>
        </authorList>
    </citation>
    <scope>NUCLEOTIDE SEQUENCE [LARGE SCALE GENOMIC DNA]</scope>
    <source>
        <strain evidence="9">SpSt-62</strain>
        <strain evidence="8">SpSt-97</strain>
    </source>
</reference>
<dbReference type="NCBIfam" id="TIGR00374">
    <property type="entry name" value="flippase-like domain"/>
    <property type="match status" value="1"/>
</dbReference>
<keyword evidence="6 7" id="KW-0472">Membrane</keyword>
<keyword evidence="3" id="KW-1003">Cell membrane</keyword>
<name>A0A7C3UBI3_9EURY</name>
<evidence type="ECO:0000256" key="5">
    <source>
        <dbReference type="ARBA" id="ARBA00022989"/>
    </source>
</evidence>
<dbReference type="AlphaFoldDB" id="A0A7C3UBI3"/>
<dbReference type="Pfam" id="PF03706">
    <property type="entry name" value="LPG_synthase_TM"/>
    <property type="match status" value="1"/>
</dbReference>
<accession>A0A7C3UBI3</accession>
<keyword evidence="4 7" id="KW-0812">Transmembrane</keyword>
<dbReference type="EMBL" id="DTAK01000034">
    <property type="protein sequence ID" value="HGU59440.1"/>
    <property type="molecule type" value="Genomic_DNA"/>
</dbReference>
<feature type="transmembrane region" description="Helical" evidence="7">
    <location>
        <begin position="36"/>
        <end position="54"/>
    </location>
</feature>
<organism evidence="8">
    <name type="scientific">Geoglobus ahangari</name>
    <dbReference type="NCBI Taxonomy" id="113653"/>
    <lineage>
        <taxon>Archaea</taxon>
        <taxon>Methanobacteriati</taxon>
        <taxon>Methanobacteriota</taxon>
        <taxon>Archaeoglobi</taxon>
        <taxon>Archaeoglobales</taxon>
        <taxon>Archaeoglobaceae</taxon>
        <taxon>Geoglobus</taxon>
    </lineage>
</organism>
<gene>
    <name evidence="9" type="ORF">ENT89_04600</name>
    <name evidence="8" type="ORF">ENX77_02515</name>
</gene>
<dbReference type="GO" id="GO:0005886">
    <property type="term" value="C:plasma membrane"/>
    <property type="evidence" value="ECO:0007669"/>
    <property type="project" value="UniProtKB-SubCell"/>
</dbReference>
<comment type="caution">
    <text evidence="8">The sequence shown here is derived from an EMBL/GenBank/DDBJ whole genome shotgun (WGS) entry which is preliminary data.</text>
</comment>
<proteinExistence type="inferred from homology"/>
<evidence type="ECO:0000313" key="8">
    <source>
        <dbReference type="EMBL" id="HGE65989.1"/>
    </source>
</evidence>
<evidence type="ECO:0000256" key="3">
    <source>
        <dbReference type="ARBA" id="ARBA00022475"/>
    </source>
</evidence>
<dbReference type="EMBL" id="DTPI01000015">
    <property type="protein sequence ID" value="HGE65989.1"/>
    <property type="molecule type" value="Genomic_DNA"/>
</dbReference>
<evidence type="ECO:0000256" key="6">
    <source>
        <dbReference type="ARBA" id="ARBA00023136"/>
    </source>
</evidence>
<evidence type="ECO:0000256" key="7">
    <source>
        <dbReference type="SAM" id="Phobius"/>
    </source>
</evidence>
<feature type="transmembrane region" description="Helical" evidence="7">
    <location>
        <begin position="146"/>
        <end position="166"/>
    </location>
</feature>
<sequence>MRSKLFYFSLLTTLAIFIALVYVVQPFKILSAIQNLRPDLVLTSFLIYPVSFILRGVRFEIIMKEIGYRAGYGFAVMAVAISQTLNVITPVRVGDLGRAYIYKRREIPYQSSLSGLAAERIYDIIAILLIALFSIVFVSLEFLDILVYALAFLLLVLIGVVILSRARGYVARIMIDTKSIVFSENTLKLLPISLFIWIIDVLTCYIILQSFASVSLPLPAFAVAAGNIAKTFPITPGGIGTYEAAVTLILSTKLPNDQALVVSFVDHAVKNVSTLVMGLVSSLRLGINFRDVRV</sequence>
<evidence type="ECO:0000256" key="4">
    <source>
        <dbReference type="ARBA" id="ARBA00022692"/>
    </source>
</evidence>
<feature type="transmembrane region" description="Helical" evidence="7">
    <location>
        <begin position="66"/>
        <end position="88"/>
    </location>
</feature>
<evidence type="ECO:0000313" key="9">
    <source>
        <dbReference type="EMBL" id="HGU59440.1"/>
    </source>
</evidence>
<comment type="subcellular location">
    <subcellularLocation>
        <location evidence="1">Cell membrane</location>
        <topology evidence="1">Multi-pass membrane protein</topology>
    </subcellularLocation>
</comment>
<dbReference type="PANTHER" id="PTHR39087">
    <property type="entry name" value="UPF0104 MEMBRANE PROTEIN MJ1595"/>
    <property type="match status" value="1"/>
</dbReference>
<evidence type="ECO:0000256" key="2">
    <source>
        <dbReference type="ARBA" id="ARBA00011061"/>
    </source>
</evidence>
<feature type="transmembrane region" description="Helical" evidence="7">
    <location>
        <begin position="6"/>
        <end position="24"/>
    </location>
</feature>
<comment type="similarity">
    <text evidence="2">Belongs to the UPF0104 family.</text>
</comment>
<feature type="transmembrane region" description="Helical" evidence="7">
    <location>
        <begin position="121"/>
        <end position="140"/>
    </location>
</feature>
<dbReference type="InterPro" id="IPR022791">
    <property type="entry name" value="L-PG_synthase/AglD"/>
</dbReference>
<evidence type="ECO:0000256" key="1">
    <source>
        <dbReference type="ARBA" id="ARBA00004651"/>
    </source>
</evidence>
<protein>
    <submittedName>
        <fullName evidence="8">Flippase-like domain-containing protein</fullName>
    </submittedName>
</protein>
<feature type="transmembrane region" description="Helical" evidence="7">
    <location>
        <begin position="187"/>
        <end position="208"/>
    </location>
</feature>
<keyword evidence="5 7" id="KW-1133">Transmembrane helix</keyword>
<dbReference type="PANTHER" id="PTHR39087:SF2">
    <property type="entry name" value="UPF0104 MEMBRANE PROTEIN MJ1595"/>
    <property type="match status" value="1"/>
</dbReference>